<reference evidence="2 3" key="2">
    <citation type="submission" date="2018-11" db="EMBL/GenBank/DDBJ databases">
        <authorList>
            <consortium name="Pathogen Informatics"/>
        </authorList>
    </citation>
    <scope>NUCLEOTIDE SEQUENCE [LARGE SCALE GENOMIC DNA]</scope>
</reference>
<dbReference type="AlphaFoldDB" id="A0A183GYP4"/>
<evidence type="ECO:0000313" key="4">
    <source>
        <dbReference type="WBParaSite" id="OFLC_0000035301-mRNA-1"/>
    </source>
</evidence>
<proteinExistence type="predicted"/>
<dbReference type="EMBL" id="UZAJ01000110">
    <property type="protein sequence ID" value="VDO25499.1"/>
    <property type="molecule type" value="Genomic_DNA"/>
</dbReference>
<accession>A0A183GYP4</accession>
<evidence type="ECO:0000256" key="1">
    <source>
        <dbReference type="SAM" id="MobiDB-lite"/>
    </source>
</evidence>
<dbReference type="WBParaSite" id="OFLC_0000035301-mRNA-1">
    <property type="protein sequence ID" value="OFLC_0000035301-mRNA-1"/>
    <property type="gene ID" value="OFLC_0000035301"/>
</dbReference>
<feature type="compositionally biased region" description="Basic and acidic residues" evidence="1">
    <location>
        <begin position="12"/>
        <end position="23"/>
    </location>
</feature>
<gene>
    <name evidence="2" type="ORF">OFLC_LOCUS354</name>
</gene>
<evidence type="ECO:0000313" key="2">
    <source>
        <dbReference type="EMBL" id="VDO25499.1"/>
    </source>
</evidence>
<organism evidence="4">
    <name type="scientific">Onchocerca flexuosa</name>
    <dbReference type="NCBI Taxonomy" id="387005"/>
    <lineage>
        <taxon>Eukaryota</taxon>
        <taxon>Metazoa</taxon>
        <taxon>Ecdysozoa</taxon>
        <taxon>Nematoda</taxon>
        <taxon>Chromadorea</taxon>
        <taxon>Rhabditida</taxon>
        <taxon>Spirurina</taxon>
        <taxon>Spiruromorpha</taxon>
        <taxon>Filarioidea</taxon>
        <taxon>Onchocercidae</taxon>
        <taxon>Onchocerca</taxon>
    </lineage>
</organism>
<reference evidence="4" key="1">
    <citation type="submission" date="2016-06" db="UniProtKB">
        <authorList>
            <consortium name="WormBaseParasite"/>
        </authorList>
    </citation>
    <scope>IDENTIFICATION</scope>
</reference>
<name>A0A183GYP4_9BILA</name>
<dbReference type="Proteomes" id="UP000267606">
    <property type="component" value="Unassembled WGS sequence"/>
</dbReference>
<keyword evidence="3" id="KW-1185">Reference proteome</keyword>
<protein>
    <submittedName>
        <fullName evidence="4">ATP-dependent DNA helicase</fullName>
    </submittedName>
</protein>
<evidence type="ECO:0000313" key="3">
    <source>
        <dbReference type="Proteomes" id="UP000267606"/>
    </source>
</evidence>
<feature type="region of interest" description="Disordered" evidence="1">
    <location>
        <begin position="1"/>
        <end position="30"/>
    </location>
</feature>
<sequence>MPIEIIDAVGENEGRKADEVADKSEEENEADDLKCLDWLVSYRLPDDEGYQLKGRNDKLAL</sequence>